<evidence type="ECO:0000313" key="3">
    <source>
        <dbReference type="Proteomes" id="UP000194309"/>
    </source>
</evidence>
<dbReference type="SUPFAM" id="SSF52540">
    <property type="entry name" value="P-loop containing nucleoside triphosphate hydrolases"/>
    <property type="match status" value="2"/>
</dbReference>
<keyword evidence="2" id="KW-0378">Hydrolase</keyword>
<dbReference type="STRING" id="1660064.CIGN_0519"/>
<keyword evidence="2" id="KW-0347">Helicase</keyword>
<keyword evidence="2" id="KW-0067">ATP-binding</keyword>
<dbReference type="EMBL" id="CP018788">
    <property type="protein sequence ID" value="ARQ98816.1"/>
    <property type="molecule type" value="Genomic_DNA"/>
</dbReference>
<dbReference type="GO" id="GO:0003678">
    <property type="term" value="F:DNA helicase activity"/>
    <property type="evidence" value="ECO:0007669"/>
    <property type="project" value="InterPro"/>
</dbReference>
<dbReference type="CDD" id="cd18809">
    <property type="entry name" value="SF1_C_RecD"/>
    <property type="match status" value="1"/>
</dbReference>
<evidence type="ECO:0000313" key="2">
    <source>
        <dbReference type="EMBL" id="ARQ98816.1"/>
    </source>
</evidence>
<sequence length="437" mass="49610">MLNCIIELLGDNNLFLTGGGGVGKSYTTKEIMRIYKDNGKNIVALGSTGISAVGIGGVTIHSFFKFGLCANHMELKALDLKQKSKLKELFDIIKNIDLLIIDEISMVSAELMEMISLRLMQGEFKGRLMVVGDFYQLPPVKRQKDDMTLIKFNYAFDSTAWYNFKFKNIELVISKRTSDTQFYSMLSRIRLGNIDAEIYKKLSSKITNEIAKDSVILYGRNAEADALNAKKLAQIPNQLETISASGRVYDETLQNDAYTKWINNLNVLSELKIKIGARVMFLCNKWGEYYNGEQGIIKNINKDDNGVVVSISVLKDSGNIADVEPFTYSLFEYEKDDEGGIKEKLRAEFTQFPLKLAYAITIHKSQGMSIRRLVCDLNNIFANGQLYVALSRAISWDDLSIIYTRKRDFYSYLKSVVNIDKCVARFYEKENFIKEGI</sequence>
<protein>
    <submittedName>
        <fullName evidence="2">Helicase, PIF1 family (DUF889 domain)</fullName>
    </submittedName>
</protein>
<accession>A0A1X9SRE4</accession>
<dbReference type="PANTHER" id="PTHR47642">
    <property type="entry name" value="ATP-DEPENDENT DNA HELICASE"/>
    <property type="match status" value="1"/>
</dbReference>
<proteinExistence type="predicted"/>
<dbReference type="GO" id="GO:0000723">
    <property type="term" value="P:telomere maintenance"/>
    <property type="evidence" value="ECO:0007669"/>
    <property type="project" value="InterPro"/>
</dbReference>
<reference evidence="2 3" key="1">
    <citation type="journal article" date="2017" name="Genome Biol. Evol.">
        <title>Comparative Genomic Analysis Identifies a Campylobacter Clade Deficient in Selenium Metabolism.</title>
        <authorList>
            <person name="Miller W.G."/>
            <person name="Yee E."/>
            <person name="Lopes B.S."/>
            <person name="Chapman M.H."/>
            <person name="Huynh S."/>
            <person name="Bono J.L."/>
            <person name="Parker C.T."/>
            <person name="Strachan N.J.C."/>
            <person name="Forbes K.J."/>
        </authorList>
    </citation>
    <scope>NUCLEOTIDE SEQUENCE [LARGE SCALE GENOMIC DNA]</scope>
    <source>
        <strain evidence="2 3">NCTC 13003</strain>
    </source>
</reference>
<name>A0A1X9SRE4_9BACT</name>
<keyword evidence="3" id="KW-1185">Reference proteome</keyword>
<dbReference type="OrthoDB" id="9763659at2"/>
<dbReference type="InterPro" id="IPR027417">
    <property type="entry name" value="P-loop_NTPase"/>
</dbReference>
<dbReference type="PANTHER" id="PTHR47642:SF5">
    <property type="entry name" value="ATP-DEPENDENT DNA HELICASE"/>
    <property type="match status" value="1"/>
</dbReference>
<feature type="domain" description="DNA helicase Pif1-like DEAD-box helicase" evidence="1">
    <location>
        <begin position="12"/>
        <end position="197"/>
    </location>
</feature>
<dbReference type="Pfam" id="PF05970">
    <property type="entry name" value="PIF1"/>
    <property type="match status" value="1"/>
</dbReference>
<gene>
    <name evidence="2" type="ORF">CIGN_0519</name>
</gene>
<evidence type="ECO:0000259" key="1">
    <source>
        <dbReference type="Pfam" id="PF05970"/>
    </source>
</evidence>
<dbReference type="KEGG" id="cdev:CIGN_0519"/>
<organism evidence="2 3">
    <name type="scientific">Campylobacter devanensis</name>
    <dbReference type="NCBI Taxonomy" id="3161138"/>
    <lineage>
        <taxon>Bacteria</taxon>
        <taxon>Pseudomonadati</taxon>
        <taxon>Campylobacterota</taxon>
        <taxon>Epsilonproteobacteria</taxon>
        <taxon>Campylobacterales</taxon>
        <taxon>Campylobacteraceae</taxon>
        <taxon>Campylobacter</taxon>
    </lineage>
</organism>
<dbReference type="Proteomes" id="UP000194309">
    <property type="component" value="Chromosome"/>
</dbReference>
<dbReference type="InterPro" id="IPR010285">
    <property type="entry name" value="DNA_helicase_pif1-like_DEAD"/>
</dbReference>
<dbReference type="InterPro" id="IPR051055">
    <property type="entry name" value="PIF1_helicase"/>
</dbReference>
<dbReference type="GO" id="GO:0006281">
    <property type="term" value="P:DNA repair"/>
    <property type="evidence" value="ECO:0007669"/>
    <property type="project" value="InterPro"/>
</dbReference>
<keyword evidence="2" id="KW-0547">Nucleotide-binding</keyword>
<accession>A0A381D859</accession>
<dbReference type="AlphaFoldDB" id="A0A1X9SRE4"/>
<dbReference type="Gene3D" id="3.40.50.300">
    <property type="entry name" value="P-loop containing nucleotide triphosphate hydrolases"/>
    <property type="match status" value="2"/>
</dbReference>